<evidence type="ECO:0000259" key="5">
    <source>
        <dbReference type="PROSITE" id="PS50893"/>
    </source>
</evidence>
<dbReference type="GO" id="GO:0005524">
    <property type="term" value="F:ATP binding"/>
    <property type="evidence" value="ECO:0007669"/>
    <property type="project" value="UniProtKB-KW"/>
</dbReference>
<dbReference type="PROSITE" id="PS00211">
    <property type="entry name" value="ABC_TRANSPORTER_1"/>
    <property type="match status" value="1"/>
</dbReference>
<keyword evidence="1" id="KW-0813">Transport</keyword>
<dbReference type="InterPro" id="IPR003439">
    <property type="entry name" value="ABC_transporter-like_ATP-bd"/>
</dbReference>
<dbReference type="Pfam" id="PF00005">
    <property type="entry name" value="ABC_tran"/>
    <property type="match status" value="1"/>
</dbReference>
<dbReference type="EMBL" id="AP018558">
    <property type="protein sequence ID" value="BBD78306.1"/>
    <property type="molecule type" value="Genomic_DNA"/>
</dbReference>
<feature type="domain" description="ABC transporter" evidence="5">
    <location>
        <begin position="28"/>
        <end position="253"/>
    </location>
</feature>
<evidence type="ECO:0000256" key="4">
    <source>
        <dbReference type="ARBA" id="ARBA00038388"/>
    </source>
</evidence>
<dbReference type="InterPro" id="IPR017911">
    <property type="entry name" value="MacB-like_ATP-bd"/>
</dbReference>
<dbReference type="GO" id="GO:0022857">
    <property type="term" value="F:transmembrane transporter activity"/>
    <property type="evidence" value="ECO:0007669"/>
    <property type="project" value="TreeGrafter"/>
</dbReference>
<reference evidence="6 7" key="1">
    <citation type="submission" date="2018-04" db="EMBL/GenBank/DDBJ databases">
        <title>Complete genome sequence of Hydrogenophilus thermoluteolus TH-1.</title>
        <authorList>
            <person name="Arai H."/>
        </authorList>
    </citation>
    <scope>NUCLEOTIDE SEQUENCE [LARGE SCALE GENOMIC DNA]</scope>
    <source>
        <strain evidence="6 7">TH-1</strain>
    </source>
</reference>
<dbReference type="InterPro" id="IPR027417">
    <property type="entry name" value="P-loop_NTPase"/>
</dbReference>
<dbReference type="CDD" id="cd03255">
    <property type="entry name" value="ABC_MJ0796_LolCDE_FtsE"/>
    <property type="match status" value="1"/>
</dbReference>
<comment type="similarity">
    <text evidence="4">Belongs to the ABC transporter superfamily. Macrolide exporter (TC 3.A.1.122) family.</text>
</comment>
<dbReference type="InterPro" id="IPR003593">
    <property type="entry name" value="AAA+_ATPase"/>
</dbReference>
<proteinExistence type="inferred from homology"/>
<dbReference type="InterPro" id="IPR015854">
    <property type="entry name" value="ABC_transpr_LolD-like"/>
</dbReference>
<dbReference type="PANTHER" id="PTHR24220">
    <property type="entry name" value="IMPORT ATP-BINDING PROTEIN"/>
    <property type="match status" value="1"/>
</dbReference>
<dbReference type="GO" id="GO:0016887">
    <property type="term" value="F:ATP hydrolysis activity"/>
    <property type="evidence" value="ECO:0007669"/>
    <property type="project" value="InterPro"/>
</dbReference>
<dbReference type="SUPFAM" id="SSF52540">
    <property type="entry name" value="P-loop containing nucleoside triphosphate hydrolases"/>
    <property type="match status" value="1"/>
</dbReference>
<dbReference type="PROSITE" id="PS50893">
    <property type="entry name" value="ABC_TRANSPORTER_2"/>
    <property type="match status" value="1"/>
</dbReference>
<keyword evidence="7" id="KW-1185">Reference proteome</keyword>
<dbReference type="InterPro" id="IPR017871">
    <property type="entry name" value="ABC_transporter-like_CS"/>
</dbReference>
<sequence>MSDAPQPQAPAPGSGGATAAGAALSPLVVLEGITRVYGAGDAAVSALAGIDLTVARGEFVALMGPSGSGKSTCMNVIGCLDTPTQGRYTLAGLEVTALDADARALLRRYVIGFVFQGFHLLPRLTALENVELPLLYQGVKAAERRARAQAALAQVGLSGREGHRPSELSGGQQQRVAIARAIVTRPQLLLADEPTGNLDTARSHEIMQLLATLNATLGVTIVMVTHEPEMAEYAGRIVHFRDGRIEREERGGLCG</sequence>
<dbReference type="Gene3D" id="3.40.50.300">
    <property type="entry name" value="P-loop containing nucleotide triphosphate hydrolases"/>
    <property type="match status" value="1"/>
</dbReference>
<evidence type="ECO:0000256" key="2">
    <source>
        <dbReference type="ARBA" id="ARBA00022741"/>
    </source>
</evidence>
<gene>
    <name evidence="6" type="ORF">HPTL_2052</name>
</gene>
<dbReference type="GO" id="GO:0098796">
    <property type="term" value="C:membrane protein complex"/>
    <property type="evidence" value="ECO:0007669"/>
    <property type="project" value="UniProtKB-ARBA"/>
</dbReference>
<dbReference type="KEGG" id="htl:HPTL_2052"/>
<protein>
    <submittedName>
        <fullName evidence="6">Macrolide ABC transporter ATP-binding protein</fullName>
    </submittedName>
</protein>
<evidence type="ECO:0000256" key="3">
    <source>
        <dbReference type="ARBA" id="ARBA00022840"/>
    </source>
</evidence>
<evidence type="ECO:0000313" key="7">
    <source>
        <dbReference type="Proteomes" id="UP000262004"/>
    </source>
</evidence>
<dbReference type="OrthoDB" id="9766351at2"/>
<keyword evidence="2" id="KW-0547">Nucleotide-binding</keyword>
<dbReference type="GO" id="GO:0005886">
    <property type="term" value="C:plasma membrane"/>
    <property type="evidence" value="ECO:0007669"/>
    <property type="project" value="TreeGrafter"/>
</dbReference>
<accession>A0A2Z6E0I9</accession>
<dbReference type="Proteomes" id="UP000262004">
    <property type="component" value="Chromosome"/>
</dbReference>
<organism evidence="6 7">
    <name type="scientific">Hydrogenophilus thermoluteolus</name>
    <name type="common">Pseudomonas hydrogenothermophila</name>
    <dbReference type="NCBI Taxonomy" id="297"/>
    <lineage>
        <taxon>Bacteria</taxon>
        <taxon>Pseudomonadati</taxon>
        <taxon>Pseudomonadota</taxon>
        <taxon>Hydrogenophilia</taxon>
        <taxon>Hydrogenophilales</taxon>
        <taxon>Hydrogenophilaceae</taxon>
        <taxon>Hydrogenophilus</taxon>
    </lineage>
</organism>
<dbReference type="SMART" id="SM00382">
    <property type="entry name" value="AAA"/>
    <property type="match status" value="1"/>
</dbReference>
<dbReference type="AlphaFoldDB" id="A0A2Z6E0I9"/>
<keyword evidence="3 6" id="KW-0067">ATP-binding</keyword>
<dbReference type="PANTHER" id="PTHR24220:SF86">
    <property type="entry name" value="ABC TRANSPORTER ABCH.1"/>
    <property type="match status" value="1"/>
</dbReference>
<evidence type="ECO:0000313" key="6">
    <source>
        <dbReference type="EMBL" id="BBD78306.1"/>
    </source>
</evidence>
<evidence type="ECO:0000256" key="1">
    <source>
        <dbReference type="ARBA" id="ARBA00022448"/>
    </source>
</evidence>
<name>A0A2Z6E0I9_HYDTE</name>
<dbReference type="FunFam" id="3.40.50.300:FF:000032">
    <property type="entry name" value="Export ABC transporter ATP-binding protein"/>
    <property type="match status" value="1"/>
</dbReference>